<sequence length="137" mass="15174">MQETRKDELTAQKVHIAMIFREMLGPDDARAYLHAENVPEPVIERVVSGETTRLDQEPDPPATAPPPLPDLNNIFYGSSGRRRNTVKAAIVEAALTVSKELGRDRAEQLLRREALPDDVIARVLAEDGAGRRARSPL</sequence>
<organism evidence="2 5">
    <name type="scientific">Pseudoduganella umbonata</name>
    <dbReference type="NCBI Taxonomy" id="864828"/>
    <lineage>
        <taxon>Bacteria</taxon>
        <taxon>Pseudomonadati</taxon>
        <taxon>Pseudomonadota</taxon>
        <taxon>Betaproteobacteria</taxon>
        <taxon>Burkholderiales</taxon>
        <taxon>Oxalobacteraceae</taxon>
        <taxon>Telluria group</taxon>
        <taxon>Pseudoduganella</taxon>
    </lineage>
</organism>
<evidence type="ECO:0000313" key="2">
    <source>
        <dbReference type="EMBL" id="MBB3219611.1"/>
    </source>
</evidence>
<feature type="region of interest" description="Disordered" evidence="1">
    <location>
        <begin position="48"/>
        <end position="76"/>
    </location>
</feature>
<keyword evidence="4" id="KW-1185">Reference proteome</keyword>
<reference evidence="3 4" key="1">
    <citation type="submission" date="2019-05" db="EMBL/GenBank/DDBJ databases">
        <title>Draft Genome Sequences of Six Type Strains of the Genus Massilia.</title>
        <authorList>
            <person name="Miess H."/>
            <person name="Frediansyhah A."/>
            <person name="Gross H."/>
        </authorList>
    </citation>
    <scope>NUCLEOTIDE SEQUENCE [LARGE SCALE GENOMIC DNA]</scope>
    <source>
        <strain evidence="3 4">DSMZ 26121</strain>
    </source>
</reference>
<dbReference type="Proteomes" id="UP000298763">
    <property type="component" value="Chromosome"/>
</dbReference>
<name>A0A4P8HJF4_9BURK</name>
<evidence type="ECO:0000313" key="3">
    <source>
        <dbReference type="EMBL" id="QCP09677.1"/>
    </source>
</evidence>
<dbReference type="AlphaFoldDB" id="A0A4P8HJF4"/>
<protein>
    <submittedName>
        <fullName evidence="2">Uncharacterized protein</fullName>
    </submittedName>
</protein>
<dbReference type="RefSeq" id="WP_137312564.1">
    <property type="nucleotide sequence ID" value="NZ_CP040017.1"/>
</dbReference>
<dbReference type="Proteomes" id="UP000584325">
    <property type="component" value="Unassembled WGS sequence"/>
</dbReference>
<proteinExistence type="predicted"/>
<dbReference type="EMBL" id="CP040017">
    <property type="protein sequence ID" value="QCP09677.1"/>
    <property type="molecule type" value="Genomic_DNA"/>
</dbReference>
<evidence type="ECO:0000313" key="4">
    <source>
        <dbReference type="Proteomes" id="UP000298763"/>
    </source>
</evidence>
<feature type="compositionally biased region" description="Pro residues" evidence="1">
    <location>
        <begin position="59"/>
        <end position="69"/>
    </location>
</feature>
<gene>
    <name evidence="3" type="ORF">FCL38_04000</name>
    <name evidence="2" type="ORF">FHS02_000398</name>
</gene>
<dbReference type="OrthoDB" id="8757978at2"/>
<dbReference type="EMBL" id="JACHXS010000001">
    <property type="protein sequence ID" value="MBB3219611.1"/>
    <property type="molecule type" value="Genomic_DNA"/>
</dbReference>
<evidence type="ECO:0000313" key="5">
    <source>
        <dbReference type="Proteomes" id="UP000584325"/>
    </source>
</evidence>
<reference evidence="2 5" key="2">
    <citation type="submission" date="2020-08" db="EMBL/GenBank/DDBJ databases">
        <title>Genomic Encyclopedia of Type Strains, Phase III (KMG-III): the genomes of soil and plant-associated and newly described type strains.</title>
        <authorList>
            <person name="Whitman W."/>
        </authorList>
    </citation>
    <scope>NUCLEOTIDE SEQUENCE [LARGE SCALE GENOMIC DNA]</scope>
    <source>
        <strain evidence="2 5">CECT 7753</strain>
    </source>
</reference>
<accession>A0A4P8HJF4</accession>
<evidence type="ECO:0000256" key="1">
    <source>
        <dbReference type="SAM" id="MobiDB-lite"/>
    </source>
</evidence>